<organism evidence="1">
    <name type="scientific">freshwater metagenome</name>
    <dbReference type="NCBI Taxonomy" id="449393"/>
    <lineage>
        <taxon>unclassified sequences</taxon>
        <taxon>metagenomes</taxon>
        <taxon>ecological metagenomes</taxon>
    </lineage>
</organism>
<evidence type="ECO:0000313" key="1">
    <source>
        <dbReference type="EMBL" id="CAB5067603.1"/>
    </source>
</evidence>
<accession>A0A6J7UNN4</accession>
<name>A0A6J7UNN4_9ZZZZ</name>
<dbReference type="EMBL" id="CAFBQW010000139">
    <property type="protein sequence ID" value="CAB5067603.1"/>
    <property type="molecule type" value="Genomic_DNA"/>
</dbReference>
<protein>
    <submittedName>
        <fullName evidence="1">Unannotated protein</fullName>
    </submittedName>
</protein>
<gene>
    <name evidence="1" type="ORF">UFOPK4354_01244</name>
</gene>
<reference evidence="1" key="1">
    <citation type="submission" date="2020-05" db="EMBL/GenBank/DDBJ databases">
        <authorList>
            <person name="Chiriac C."/>
            <person name="Salcher M."/>
            <person name="Ghai R."/>
            <person name="Kavagutti S V."/>
        </authorList>
    </citation>
    <scope>NUCLEOTIDE SEQUENCE</scope>
</reference>
<sequence>MTCSENVPAGPKNPMRNELVLWFEESVLIATEPSWHSLVTAPFMEQKDLYEYASCARLVSSD</sequence>
<proteinExistence type="predicted"/>
<dbReference type="AlphaFoldDB" id="A0A6J7UNN4"/>